<dbReference type="SUPFAM" id="SSF52172">
    <property type="entry name" value="CheY-like"/>
    <property type="match status" value="1"/>
</dbReference>
<dbReference type="Proteomes" id="UP001562065">
    <property type="component" value="Unassembled WGS sequence"/>
</dbReference>
<gene>
    <name evidence="8" type="ORF">AB5I84_08185</name>
</gene>
<dbReference type="InterPro" id="IPR004358">
    <property type="entry name" value="Sig_transdc_His_kin-like_C"/>
</dbReference>
<dbReference type="Pfam" id="PF00072">
    <property type="entry name" value="Response_reg"/>
    <property type="match status" value="1"/>
</dbReference>
<dbReference type="GO" id="GO:0005524">
    <property type="term" value="F:ATP binding"/>
    <property type="evidence" value="ECO:0007669"/>
    <property type="project" value="UniProtKB-KW"/>
</dbReference>
<accession>A0ABV4AHU4</accession>
<evidence type="ECO:0000313" key="8">
    <source>
        <dbReference type="EMBL" id="MEY1662122.1"/>
    </source>
</evidence>
<proteinExistence type="predicted"/>
<dbReference type="PANTHER" id="PTHR45339">
    <property type="entry name" value="HYBRID SIGNAL TRANSDUCTION HISTIDINE KINASE J"/>
    <property type="match status" value="1"/>
</dbReference>
<evidence type="ECO:0000256" key="1">
    <source>
        <dbReference type="ARBA" id="ARBA00000085"/>
    </source>
</evidence>
<dbReference type="CDD" id="cd17546">
    <property type="entry name" value="REC_hyHK_CKI1_RcsC-like"/>
    <property type="match status" value="1"/>
</dbReference>
<dbReference type="InterPro" id="IPR001789">
    <property type="entry name" value="Sig_transdc_resp-reg_receiver"/>
</dbReference>
<keyword evidence="5" id="KW-0472">Membrane</keyword>
<evidence type="ECO:0000313" key="9">
    <source>
        <dbReference type="Proteomes" id="UP001562065"/>
    </source>
</evidence>
<dbReference type="PANTHER" id="PTHR45339:SF6">
    <property type="entry name" value="SENSORY HISTIDINE PROTEIN KINASE"/>
    <property type="match status" value="1"/>
</dbReference>
<name>A0ABV4AHU4_9GAMM</name>
<evidence type="ECO:0000259" key="7">
    <source>
        <dbReference type="PROSITE" id="PS50110"/>
    </source>
</evidence>
<comment type="catalytic activity">
    <reaction evidence="1">
        <text>ATP + protein L-histidine = ADP + protein N-phospho-L-histidine.</text>
        <dbReference type="EC" id="2.7.13.3"/>
    </reaction>
</comment>
<evidence type="ECO:0000256" key="5">
    <source>
        <dbReference type="SAM" id="Phobius"/>
    </source>
</evidence>
<dbReference type="RefSeq" id="WP_369455363.1">
    <property type="nucleotide sequence ID" value="NZ_JBGCUO010000001.1"/>
</dbReference>
<dbReference type="Gene3D" id="3.40.50.2300">
    <property type="match status" value="1"/>
</dbReference>
<dbReference type="Gene3D" id="3.30.450.20">
    <property type="entry name" value="PAS domain"/>
    <property type="match status" value="1"/>
</dbReference>
<dbReference type="SUPFAM" id="SSF55785">
    <property type="entry name" value="PYP-like sensor domain (PAS domain)"/>
    <property type="match status" value="1"/>
</dbReference>
<organism evidence="8 9">
    <name type="scientific">Isoalcanivorax beigongshangi</name>
    <dbReference type="NCBI Taxonomy" id="3238810"/>
    <lineage>
        <taxon>Bacteria</taxon>
        <taxon>Pseudomonadati</taxon>
        <taxon>Pseudomonadota</taxon>
        <taxon>Gammaproteobacteria</taxon>
        <taxon>Oceanospirillales</taxon>
        <taxon>Alcanivoracaceae</taxon>
        <taxon>Isoalcanivorax</taxon>
    </lineage>
</organism>
<dbReference type="SMART" id="SM00448">
    <property type="entry name" value="REC"/>
    <property type="match status" value="1"/>
</dbReference>
<dbReference type="EMBL" id="JBGCUO010000001">
    <property type="protein sequence ID" value="MEY1662122.1"/>
    <property type="molecule type" value="Genomic_DNA"/>
</dbReference>
<keyword evidence="3 4" id="KW-0597">Phosphoprotein</keyword>
<evidence type="ECO:0000256" key="2">
    <source>
        <dbReference type="ARBA" id="ARBA00012438"/>
    </source>
</evidence>
<dbReference type="InterPro" id="IPR036097">
    <property type="entry name" value="HisK_dim/P_sf"/>
</dbReference>
<dbReference type="CDD" id="cd00082">
    <property type="entry name" value="HisKA"/>
    <property type="match status" value="1"/>
</dbReference>
<keyword evidence="8" id="KW-0067">ATP-binding</keyword>
<comment type="caution">
    <text evidence="8">The sequence shown here is derived from an EMBL/GenBank/DDBJ whole genome shotgun (WGS) entry which is preliminary data.</text>
</comment>
<dbReference type="InterPro" id="IPR003661">
    <property type="entry name" value="HisK_dim/P_dom"/>
</dbReference>
<keyword evidence="5" id="KW-1133">Transmembrane helix</keyword>
<dbReference type="EC" id="2.7.13.3" evidence="2"/>
<feature type="domain" description="Response regulatory" evidence="7">
    <location>
        <begin position="792"/>
        <end position="906"/>
    </location>
</feature>
<dbReference type="InterPro" id="IPR003594">
    <property type="entry name" value="HATPase_dom"/>
</dbReference>
<dbReference type="SUPFAM" id="SSF47384">
    <property type="entry name" value="Homodimeric domain of signal transducing histidine kinase"/>
    <property type="match status" value="1"/>
</dbReference>
<keyword evidence="9" id="KW-1185">Reference proteome</keyword>
<keyword evidence="8" id="KW-0547">Nucleotide-binding</keyword>
<dbReference type="InterPro" id="IPR036890">
    <property type="entry name" value="HATPase_C_sf"/>
</dbReference>
<sequence>MAPTTLQTPRVPQLSLAFLVAAAAAVLVSILIGGALYFYSAANSVVSDYRRGMNAAAFDTQLYFDRREVVLRWVAAKLSAEAGGLSNIDHLSLSEPEQDYLSSLGLRPLHTAAGTGASHYLDGDGAPLPAPLGEWVVSILEQVASPRQADGLPVILWLSAPNDPQHRLWLYTPLAAADSGAGWLGMEVSSAALRQALHQPQAYSPNYLLVNPLRRAILKNGDFLAETEDLSGRMEGVHGDDFRVVWQGLWPRYLALNKCIGEGGWRVIYYVRIGDLLALGALPVTPVLATVLALCALVIVGLVVLRGRIIRPALQQQAALQESQRFTRTIIESSPVGLCLLRRDDGSVLLSNPQAERWLAHDDGHWLQQALDSAGGEFERELADGSAVHLELVPLRYRGIDTVLCAAHDISAMKAVEASLRDAKRSADAASAAMAEFVAVMSHEIRTPLFGLMATLELLGTTSLNQAQQQQLRTLENTSTFLLRTINQTLDLCRMEAGEDVLKTQSFSPRHLVEAVVASYSDLALSKGLRLYSLVDAEVPDAVLGDELRLRQILNNVMNNAIKFTESGQVVLRLTAVADAGEQVRLQFQLADTGRGMSPALRDRLFVRYSRDDGDDSSGAMAAYSGSGLGLFICKRLAALMDAQLSVTSELGLGTSITLEISLVCQASASPPRPRWGRVFVSGQAQEMVVNLCSWLQRWGLRASPYHPDVGIDPDAAGAVLLQAWPPAARTPVWSGRQVVMRPLGQWPSQPASSWLRYCSAYDLDGVRQALERPWSLPAPSLPAELPQVPARVLVVDDNPLNRQVLREQLAQLGCQALIADSGAQALALAARHQLDVVLTDINMPEMDGYTLAQQLRQQGFQQPIYGVTALLQERHHNGMPHPSMTALLARPLSIPQLARLLADALRAQS</sequence>
<dbReference type="Pfam" id="PF02518">
    <property type="entry name" value="HATPase_c"/>
    <property type="match status" value="1"/>
</dbReference>
<dbReference type="PROSITE" id="PS50109">
    <property type="entry name" value="HIS_KIN"/>
    <property type="match status" value="1"/>
</dbReference>
<dbReference type="SMART" id="SM00388">
    <property type="entry name" value="HisKA"/>
    <property type="match status" value="1"/>
</dbReference>
<dbReference type="Gene3D" id="1.10.287.130">
    <property type="match status" value="1"/>
</dbReference>
<feature type="modified residue" description="4-aspartylphosphate" evidence="4">
    <location>
        <position position="841"/>
    </location>
</feature>
<dbReference type="SMART" id="SM00387">
    <property type="entry name" value="HATPase_c"/>
    <property type="match status" value="1"/>
</dbReference>
<evidence type="ECO:0000256" key="3">
    <source>
        <dbReference type="ARBA" id="ARBA00022553"/>
    </source>
</evidence>
<dbReference type="SUPFAM" id="SSF55874">
    <property type="entry name" value="ATPase domain of HSP90 chaperone/DNA topoisomerase II/histidine kinase"/>
    <property type="match status" value="1"/>
</dbReference>
<feature type="transmembrane region" description="Helical" evidence="5">
    <location>
        <begin position="276"/>
        <end position="305"/>
    </location>
</feature>
<evidence type="ECO:0000256" key="4">
    <source>
        <dbReference type="PROSITE-ProRule" id="PRU00169"/>
    </source>
</evidence>
<dbReference type="InterPro" id="IPR011006">
    <property type="entry name" value="CheY-like_superfamily"/>
</dbReference>
<dbReference type="PROSITE" id="PS50110">
    <property type="entry name" value="RESPONSE_REGULATORY"/>
    <property type="match status" value="1"/>
</dbReference>
<dbReference type="InterPro" id="IPR035965">
    <property type="entry name" value="PAS-like_dom_sf"/>
</dbReference>
<evidence type="ECO:0000259" key="6">
    <source>
        <dbReference type="PROSITE" id="PS50109"/>
    </source>
</evidence>
<dbReference type="Gene3D" id="3.30.565.10">
    <property type="entry name" value="Histidine kinase-like ATPase, C-terminal domain"/>
    <property type="match status" value="1"/>
</dbReference>
<dbReference type="PRINTS" id="PR00344">
    <property type="entry name" value="BCTRLSENSOR"/>
</dbReference>
<reference evidence="8 9" key="1">
    <citation type="submission" date="2024-07" db="EMBL/GenBank/DDBJ databases">
        <authorList>
            <person name="Ren Q."/>
        </authorList>
    </citation>
    <scope>NUCLEOTIDE SEQUENCE [LARGE SCALE GENOMIC DNA]</scope>
    <source>
        <strain evidence="8 9">REN37</strain>
    </source>
</reference>
<keyword evidence="5" id="KW-0812">Transmembrane</keyword>
<feature type="transmembrane region" description="Helical" evidence="5">
    <location>
        <begin position="16"/>
        <end position="39"/>
    </location>
</feature>
<dbReference type="InterPro" id="IPR005467">
    <property type="entry name" value="His_kinase_dom"/>
</dbReference>
<feature type="domain" description="Histidine kinase" evidence="6">
    <location>
        <begin position="440"/>
        <end position="665"/>
    </location>
</feature>
<dbReference type="Pfam" id="PF00512">
    <property type="entry name" value="HisKA"/>
    <property type="match status" value="1"/>
</dbReference>
<protein>
    <recommendedName>
        <fullName evidence="2">histidine kinase</fullName>
        <ecNumber evidence="2">2.7.13.3</ecNumber>
    </recommendedName>
</protein>
<dbReference type="CDD" id="cd16922">
    <property type="entry name" value="HATPase_EvgS-ArcB-TorS-like"/>
    <property type="match status" value="1"/>
</dbReference>